<dbReference type="Gene3D" id="3.40.1190.20">
    <property type="match status" value="1"/>
</dbReference>
<evidence type="ECO:0000313" key="3">
    <source>
        <dbReference type="Proteomes" id="UP000028999"/>
    </source>
</evidence>
<evidence type="ECO:0000313" key="2">
    <source>
        <dbReference type="EMBL" id="CDY09315.1"/>
    </source>
</evidence>
<dbReference type="PANTHER" id="PTHR42774:SF3">
    <property type="entry name" value="KETOHEXOKINASE"/>
    <property type="match status" value="1"/>
</dbReference>
<dbReference type="AlphaFoldDB" id="A0A078F487"/>
<evidence type="ECO:0000313" key="1">
    <source>
        <dbReference type="EMBL" id="CAF1710833.1"/>
    </source>
</evidence>
<organism evidence="2 3">
    <name type="scientific">Brassica napus</name>
    <name type="common">Rape</name>
    <dbReference type="NCBI Taxonomy" id="3708"/>
    <lineage>
        <taxon>Eukaryota</taxon>
        <taxon>Viridiplantae</taxon>
        <taxon>Streptophyta</taxon>
        <taxon>Embryophyta</taxon>
        <taxon>Tracheophyta</taxon>
        <taxon>Spermatophyta</taxon>
        <taxon>Magnoliopsida</taxon>
        <taxon>eudicotyledons</taxon>
        <taxon>Gunneridae</taxon>
        <taxon>Pentapetalae</taxon>
        <taxon>rosids</taxon>
        <taxon>malvids</taxon>
        <taxon>Brassicales</taxon>
        <taxon>Brassicaceae</taxon>
        <taxon>Brassiceae</taxon>
        <taxon>Brassica</taxon>
    </lineage>
</organism>
<protein>
    <submittedName>
        <fullName evidence="1">(rape) hypothetical protein</fullName>
    </submittedName>
    <submittedName>
        <fullName evidence="2">BnaC03g63450D protein</fullName>
    </submittedName>
</protein>
<dbReference type="EMBL" id="HG994367">
    <property type="protein sequence ID" value="CAF1710833.1"/>
    <property type="molecule type" value="Genomic_DNA"/>
</dbReference>
<sequence length="145" mass="16748">MHFTTNLFRHKFTWCLRRKLVLVLRCKHHVNLRRNIFVVNLRCYWHWLKQRSGSIATFPTCVSSEPKHSKAEGNGIGHLAEDCFLEIREILSDELVDTTGAGDTFIGTVLNALCPCMPPEKMLPFDSQVLTLLNIKHIPQNLFIF</sequence>
<name>A0A078F487_BRANA</name>
<dbReference type="Proteomes" id="UP001295469">
    <property type="component" value="Chromosome C03"/>
</dbReference>
<dbReference type="InterPro" id="IPR052562">
    <property type="entry name" value="Ketohexokinase-related"/>
</dbReference>
<dbReference type="Proteomes" id="UP000028999">
    <property type="component" value="Unassembled WGS sequence"/>
</dbReference>
<dbReference type="Gramene" id="CDY09315">
    <property type="protein sequence ID" value="CDY09315"/>
    <property type="gene ID" value="GSBRNA2T00001621001"/>
</dbReference>
<accession>A0A078F487</accession>
<dbReference type="STRING" id="3708.A0A078F487"/>
<dbReference type="SUPFAM" id="SSF53613">
    <property type="entry name" value="Ribokinase-like"/>
    <property type="match status" value="1"/>
</dbReference>
<dbReference type="PaxDb" id="3708-A0A078F487"/>
<gene>
    <name evidence="2" type="primary">BnaC03g63450D</name>
    <name evidence="1" type="ORF">DARMORV10_C03P82370.1</name>
    <name evidence="2" type="ORF">GSBRNA2T00001621001</name>
</gene>
<reference evidence="1" key="3">
    <citation type="submission" date="2021-01" db="EMBL/GenBank/DDBJ databases">
        <authorList>
            <consortium name="Genoscope - CEA"/>
            <person name="William W."/>
        </authorList>
    </citation>
    <scope>NUCLEOTIDE SEQUENCE</scope>
</reference>
<keyword evidence="3" id="KW-1185">Reference proteome</keyword>
<dbReference type="PANTHER" id="PTHR42774">
    <property type="entry name" value="PHOSPHOTRANSFERASE SYSTEM TRANSPORT PROTEIN"/>
    <property type="match status" value="1"/>
</dbReference>
<reference evidence="2 3" key="1">
    <citation type="journal article" date="2014" name="Science">
        <title>Plant genetics. Early allopolyploid evolution in the post-Neolithic Brassica napus oilseed genome.</title>
        <authorList>
            <person name="Chalhoub B."/>
            <person name="Denoeud F."/>
            <person name="Liu S."/>
            <person name="Parkin I.A."/>
            <person name="Tang H."/>
            <person name="Wang X."/>
            <person name="Chiquet J."/>
            <person name="Belcram H."/>
            <person name="Tong C."/>
            <person name="Samans B."/>
            <person name="Correa M."/>
            <person name="Da Silva C."/>
            <person name="Just J."/>
            <person name="Falentin C."/>
            <person name="Koh C.S."/>
            <person name="Le Clainche I."/>
            <person name="Bernard M."/>
            <person name="Bento P."/>
            <person name="Noel B."/>
            <person name="Labadie K."/>
            <person name="Alberti A."/>
            <person name="Charles M."/>
            <person name="Arnaud D."/>
            <person name="Guo H."/>
            <person name="Daviaud C."/>
            <person name="Alamery S."/>
            <person name="Jabbari K."/>
            <person name="Zhao M."/>
            <person name="Edger P.P."/>
            <person name="Chelaifa H."/>
            <person name="Tack D."/>
            <person name="Lassalle G."/>
            <person name="Mestiri I."/>
            <person name="Schnel N."/>
            <person name="Le Paslier M.C."/>
            <person name="Fan G."/>
            <person name="Renault V."/>
            <person name="Bayer P.E."/>
            <person name="Golicz A.A."/>
            <person name="Manoli S."/>
            <person name="Lee T.H."/>
            <person name="Thi V.H."/>
            <person name="Chalabi S."/>
            <person name="Hu Q."/>
            <person name="Fan C."/>
            <person name="Tollenaere R."/>
            <person name="Lu Y."/>
            <person name="Battail C."/>
            <person name="Shen J."/>
            <person name="Sidebottom C.H."/>
            <person name="Wang X."/>
            <person name="Canaguier A."/>
            <person name="Chauveau A."/>
            <person name="Berard A."/>
            <person name="Deniot G."/>
            <person name="Guan M."/>
            <person name="Liu Z."/>
            <person name="Sun F."/>
            <person name="Lim Y.P."/>
            <person name="Lyons E."/>
            <person name="Town C.D."/>
            <person name="Bancroft I."/>
            <person name="Wang X."/>
            <person name="Meng J."/>
            <person name="Ma J."/>
            <person name="Pires J.C."/>
            <person name="King G.J."/>
            <person name="Brunel D."/>
            <person name="Delourme R."/>
            <person name="Renard M."/>
            <person name="Aury J.M."/>
            <person name="Adams K.L."/>
            <person name="Batley J."/>
            <person name="Snowdon R.J."/>
            <person name="Tost J."/>
            <person name="Edwards D."/>
            <person name="Zhou Y."/>
            <person name="Hua W."/>
            <person name="Sharpe A.G."/>
            <person name="Paterson A.H."/>
            <person name="Guan C."/>
            <person name="Wincker P."/>
        </authorList>
    </citation>
    <scope>NUCLEOTIDE SEQUENCE [LARGE SCALE GENOMIC DNA]</scope>
    <source>
        <strain evidence="3">cv. Darmor-bzh</strain>
    </source>
</reference>
<reference evidence="2" key="2">
    <citation type="submission" date="2014-06" db="EMBL/GenBank/DDBJ databases">
        <authorList>
            <person name="Genoscope - CEA"/>
        </authorList>
    </citation>
    <scope>NUCLEOTIDE SEQUENCE</scope>
</reference>
<dbReference type="EMBL" id="LK031994">
    <property type="protein sequence ID" value="CDY09315.1"/>
    <property type="molecule type" value="Genomic_DNA"/>
</dbReference>
<dbReference type="InterPro" id="IPR029056">
    <property type="entry name" value="Ribokinase-like"/>
</dbReference>
<proteinExistence type="predicted"/>